<dbReference type="InterPro" id="IPR058581">
    <property type="entry name" value="TM_HPP"/>
</dbReference>
<evidence type="ECO:0000313" key="3">
    <source>
        <dbReference type="EMBL" id="QUS54863.1"/>
    </source>
</evidence>
<evidence type="ECO:0000256" key="1">
    <source>
        <dbReference type="SAM" id="Phobius"/>
    </source>
</evidence>
<feature type="transmembrane region" description="Helical" evidence="1">
    <location>
        <begin position="47"/>
        <end position="64"/>
    </location>
</feature>
<name>A0ABX8AIV5_9HYPH</name>
<sequence>MAQFENIFRSSGNPLPARPPFNHILMGGIGGVVAIAVLALMDANIEAALLLGSFGASCVLIFGFPEAPFSQPRNIVAGHVLSSFVGLVFLTMFGPEWWSLALAAGLAIALMMATRTVHPPAGSNPVIIFLAQPAWDFLLFPTLTGAVVLVIVAWVFLKLSKRSAYPAYWW</sequence>
<feature type="transmembrane region" description="Helical" evidence="1">
    <location>
        <begin position="100"/>
        <end position="117"/>
    </location>
</feature>
<keyword evidence="4" id="KW-1185">Reference proteome</keyword>
<evidence type="ECO:0000313" key="4">
    <source>
        <dbReference type="Proteomes" id="UP000680706"/>
    </source>
</evidence>
<dbReference type="InterPro" id="IPR007065">
    <property type="entry name" value="HPP"/>
</dbReference>
<dbReference type="PANTHER" id="PTHR33741">
    <property type="entry name" value="TRANSMEMBRANE PROTEIN DDB_G0269096-RELATED"/>
    <property type="match status" value="1"/>
</dbReference>
<proteinExistence type="predicted"/>
<dbReference type="Pfam" id="PF04982">
    <property type="entry name" value="TM_HPP"/>
    <property type="match status" value="1"/>
</dbReference>
<feature type="transmembrane region" description="Helical" evidence="1">
    <location>
        <begin position="20"/>
        <end position="40"/>
    </location>
</feature>
<keyword evidence="1" id="KW-1133">Transmembrane helix</keyword>
<dbReference type="EMBL" id="CP074126">
    <property type="protein sequence ID" value="QUS54863.1"/>
    <property type="molecule type" value="Genomic_DNA"/>
</dbReference>
<feature type="transmembrane region" description="Helical" evidence="1">
    <location>
        <begin position="137"/>
        <end position="157"/>
    </location>
</feature>
<organism evidence="3 4">
    <name type="scientific">Pseudovibrio brasiliensis</name>
    <dbReference type="NCBI Taxonomy" id="1898042"/>
    <lineage>
        <taxon>Bacteria</taxon>
        <taxon>Pseudomonadati</taxon>
        <taxon>Pseudomonadota</taxon>
        <taxon>Alphaproteobacteria</taxon>
        <taxon>Hyphomicrobiales</taxon>
        <taxon>Stappiaceae</taxon>
        <taxon>Pseudovibrio</taxon>
    </lineage>
</organism>
<dbReference type="RefSeq" id="WP_075698707.1">
    <property type="nucleotide sequence ID" value="NZ_CP074126.1"/>
</dbReference>
<keyword evidence="1" id="KW-0812">Transmembrane</keyword>
<dbReference type="Proteomes" id="UP000680706">
    <property type="component" value="Chromosome"/>
</dbReference>
<keyword evidence="1" id="KW-0472">Membrane</keyword>
<accession>A0ABX8AIV5</accession>
<gene>
    <name evidence="3" type="ORF">KGB56_15990</name>
</gene>
<dbReference type="PANTHER" id="PTHR33741:SF5">
    <property type="entry name" value="TRANSMEMBRANE PROTEIN DDB_G0269096-RELATED"/>
    <property type="match status" value="1"/>
</dbReference>
<evidence type="ECO:0000259" key="2">
    <source>
        <dbReference type="Pfam" id="PF04982"/>
    </source>
</evidence>
<reference evidence="3 4" key="1">
    <citation type="journal article" date="2021" name="Angew. Chem. Int. Ed. Engl.">
        <title>A novel family of nonribosomal peptides modulate collective behavior in Pseudovibrio bacteria isolated from marine sponges.</title>
        <authorList>
            <person name="Ioca L.P."/>
            <person name="Dai Y."/>
            <person name="Kunakom S."/>
            <person name="Diaz-Espinosa J."/>
            <person name="Krunic A."/>
            <person name="Crnkovic C.M."/>
            <person name="Orjala J."/>
            <person name="Sanchez L.M."/>
            <person name="Ferreira A.G."/>
            <person name="Berlinck R.G.S."/>
            <person name="Eustaquio A.S."/>
        </authorList>
    </citation>
    <scope>NUCLEOTIDE SEQUENCE [LARGE SCALE GENOMIC DNA]</scope>
    <source>
        <strain evidence="3 4">Ab134</strain>
    </source>
</reference>
<feature type="transmembrane region" description="Helical" evidence="1">
    <location>
        <begin position="76"/>
        <end position="93"/>
    </location>
</feature>
<protein>
    <submittedName>
        <fullName evidence="3">HPP family protein</fullName>
    </submittedName>
</protein>
<feature type="domain" description="HPP transmembrane region" evidence="2">
    <location>
        <begin position="17"/>
        <end position="166"/>
    </location>
</feature>